<comment type="caution">
    <text evidence="1">The sequence shown here is derived from an EMBL/GenBank/DDBJ whole genome shotgun (WGS) entry which is preliminary data.</text>
</comment>
<protein>
    <submittedName>
        <fullName evidence="1">Uncharacterized protein</fullName>
    </submittedName>
</protein>
<accession>A0ABN1UKC3</accession>
<organism evidence="1 2">
    <name type="scientific">Nocardioides aquiterrae</name>
    <dbReference type="NCBI Taxonomy" id="203799"/>
    <lineage>
        <taxon>Bacteria</taxon>
        <taxon>Bacillati</taxon>
        <taxon>Actinomycetota</taxon>
        <taxon>Actinomycetes</taxon>
        <taxon>Propionibacteriales</taxon>
        <taxon>Nocardioidaceae</taxon>
        <taxon>Nocardioides</taxon>
    </lineage>
</organism>
<dbReference type="Proteomes" id="UP001499979">
    <property type="component" value="Unassembled WGS sequence"/>
</dbReference>
<name>A0ABN1UKC3_9ACTN</name>
<sequence length="73" mass="7128">MYRSKSMGPIVERVVAPLVEVVEAPDAGGLPAACGLLGVATGVAANGGGGWVVAVGARLAVRGCSGRVPENAL</sequence>
<evidence type="ECO:0000313" key="2">
    <source>
        <dbReference type="Proteomes" id="UP001499979"/>
    </source>
</evidence>
<dbReference type="EMBL" id="BAAAJE010000021">
    <property type="protein sequence ID" value="GAA1155288.1"/>
    <property type="molecule type" value="Genomic_DNA"/>
</dbReference>
<proteinExistence type="predicted"/>
<evidence type="ECO:0000313" key="1">
    <source>
        <dbReference type="EMBL" id="GAA1155288.1"/>
    </source>
</evidence>
<reference evidence="1 2" key="1">
    <citation type="journal article" date="2019" name="Int. J. Syst. Evol. Microbiol.">
        <title>The Global Catalogue of Microorganisms (GCM) 10K type strain sequencing project: providing services to taxonomists for standard genome sequencing and annotation.</title>
        <authorList>
            <consortium name="The Broad Institute Genomics Platform"/>
            <consortium name="The Broad Institute Genome Sequencing Center for Infectious Disease"/>
            <person name="Wu L."/>
            <person name="Ma J."/>
        </authorList>
    </citation>
    <scope>NUCLEOTIDE SEQUENCE [LARGE SCALE GENOMIC DNA]</scope>
    <source>
        <strain evidence="1 2">JCM 11813</strain>
    </source>
</reference>
<gene>
    <name evidence="1" type="ORF">GCM10009606_36850</name>
</gene>
<keyword evidence="2" id="KW-1185">Reference proteome</keyword>